<sequence length="90" mass="10060">MNLTISIVTKSRVRHSIALCLSLYTCWCPVHWVPNQALKAVNAASGESNDSNRHNGSPSGFPMSDRCLWAFVVLVHYFSYFICSPKLVSK</sequence>
<keyword evidence="3" id="KW-1185">Reference proteome</keyword>
<organism evidence="2 3">
    <name type="scientific">Armillaria novae-zelandiae</name>
    <dbReference type="NCBI Taxonomy" id="153914"/>
    <lineage>
        <taxon>Eukaryota</taxon>
        <taxon>Fungi</taxon>
        <taxon>Dikarya</taxon>
        <taxon>Basidiomycota</taxon>
        <taxon>Agaricomycotina</taxon>
        <taxon>Agaricomycetes</taxon>
        <taxon>Agaricomycetidae</taxon>
        <taxon>Agaricales</taxon>
        <taxon>Marasmiineae</taxon>
        <taxon>Physalacriaceae</taxon>
        <taxon>Armillaria</taxon>
    </lineage>
</organism>
<dbReference type="EMBL" id="JAUEPR010000018">
    <property type="protein sequence ID" value="KAK0477023.1"/>
    <property type="molecule type" value="Genomic_DNA"/>
</dbReference>
<protein>
    <submittedName>
        <fullName evidence="2">Uncharacterized protein</fullName>
    </submittedName>
</protein>
<gene>
    <name evidence="2" type="ORF">IW261DRAFT_1488259</name>
</gene>
<comment type="caution">
    <text evidence="2">The sequence shown here is derived from an EMBL/GenBank/DDBJ whole genome shotgun (WGS) entry which is preliminary data.</text>
</comment>
<reference evidence="2" key="1">
    <citation type="submission" date="2023-06" db="EMBL/GenBank/DDBJ databases">
        <authorList>
            <consortium name="Lawrence Berkeley National Laboratory"/>
            <person name="Ahrendt S."/>
            <person name="Sahu N."/>
            <person name="Indic B."/>
            <person name="Wong-Bajracharya J."/>
            <person name="Merenyi Z."/>
            <person name="Ke H.-M."/>
            <person name="Monk M."/>
            <person name="Kocsube S."/>
            <person name="Drula E."/>
            <person name="Lipzen A."/>
            <person name="Balint B."/>
            <person name="Henrissat B."/>
            <person name="Andreopoulos B."/>
            <person name="Martin F.M."/>
            <person name="Harder C.B."/>
            <person name="Rigling D."/>
            <person name="Ford K.L."/>
            <person name="Foster G.D."/>
            <person name="Pangilinan J."/>
            <person name="Papanicolaou A."/>
            <person name="Barry K."/>
            <person name="LaButti K."/>
            <person name="Viragh M."/>
            <person name="Koriabine M."/>
            <person name="Yan M."/>
            <person name="Riley R."/>
            <person name="Champramary S."/>
            <person name="Plett K.L."/>
            <person name="Tsai I.J."/>
            <person name="Slot J."/>
            <person name="Sipos G."/>
            <person name="Plett J."/>
            <person name="Nagy L.G."/>
            <person name="Grigoriev I.V."/>
        </authorList>
    </citation>
    <scope>NUCLEOTIDE SEQUENCE</scope>
    <source>
        <strain evidence="2">ICMP 16352</strain>
    </source>
</reference>
<evidence type="ECO:0000313" key="3">
    <source>
        <dbReference type="Proteomes" id="UP001175227"/>
    </source>
</evidence>
<proteinExistence type="predicted"/>
<dbReference type="Proteomes" id="UP001175227">
    <property type="component" value="Unassembled WGS sequence"/>
</dbReference>
<feature type="transmembrane region" description="Helical" evidence="1">
    <location>
        <begin position="68"/>
        <end position="88"/>
    </location>
</feature>
<keyword evidence="1" id="KW-1133">Transmembrane helix</keyword>
<keyword evidence="1" id="KW-0812">Transmembrane</keyword>
<dbReference type="AlphaFoldDB" id="A0AA39P506"/>
<name>A0AA39P506_9AGAR</name>
<accession>A0AA39P506</accession>
<keyword evidence="1" id="KW-0472">Membrane</keyword>
<evidence type="ECO:0000313" key="2">
    <source>
        <dbReference type="EMBL" id="KAK0477023.1"/>
    </source>
</evidence>
<evidence type="ECO:0000256" key="1">
    <source>
        <dbReference type="SAM" id="Phobius"/>
    </source>
</evidence>